<feature type="signal peptide" evidence="2">
    <location>
        <begin position="1"/>
        <end position="30"/>
    </location>
</feature>
<dbReference type="Gene3D" id="2.60.40.3140">
    <property type="match status" value="1"/>
</dbReference>
<dbReference type="SUPFAM" id="SSF48452">
    <property type="entry name" value="TPR-like"/>
    <property type="match status" value="1"/>
</dbReference>
<keyword evidence="1" id="KW-0802">TPR repeat</keyword>
<sequence>MVKSVADFMSTYRCMVMAILLLMCSSTAYAASLAPSLKQQSSLWGGGDGAEVLHAIQKVIVREDKHWEEVQYYSIQVNDLDAARDYGRIVIPYNHYYNNIELEFANVLSDKGVIKAVASDAIQRRDKSGQDFYSEDSELAFSLPDISPGSIIEFQFRIQSEKLTMPDLFYNRSDNYWFQPTAGGDGFRADPVREASYELNLPKQMQIHIKEFGPGKTDYDVANKANRQVHMWSWDRLPAISIEGNMPDFDTLRKRIRVSTSKQWMDVDSWSWNLVRDKFQSTSAVSKLAKKIARPGDSRDKKIRAVYAYLQQNIRYVYAHLGRGGYEPHIADEIIQKQYGDCKDQTILAVSLLRELGIDAYPALIATRRVGQPDMDMVHLSFDHMIVHIPQADDGHNTRWMDTTSDRGLFPGIYNSLLDQPVFVLNGHGGKLTTIQQDDLYENLARLEIDFTTNKNGSLNVVMNTFLSGEYEQYLRDWWLRDHNRKTNLNRMVSGLFTLEKGDVKVDAEVLHHNDLWKPIAIKAEFNLKSENGKKEIFPSVAISQVYRMFNARGVLPLPASRENDWLDKQPHTLQIKANFHDKKRRFPVVVHSGGFVDNDYYVVTQRGEKREKEYSIFMEFKQKALSLSPKGYKKYYYAIENLHKNSGSWLIAYDENEKNNSLAELKAKSEGEGGEESKLKLARHYIKQGQFEEALRIATAVVELDKENGQAWYILGVAQGYNAMISESTKSFTQATTLGYTP</sequence>
<feature type="domain" description="Transglutaminase-like" evidence="3">
    <location>
        <begin position="287"/>
        <end position="360"/>
    </location>
</feature>
<name>A0A1L8CKZ8_9PROT</name>
<feature type="chain" id="PRO_5012928050" evidence="2">
    <location>
        <begin position="31"/>
        <end position="743"/>
    </location>
</feature>
<dbReference type="InterPro" id="IPR019734">
    <property type="entry name" value="TPR_rpt"/>
</dbReference>
<proteinExistence type="predicted"/>
<dbReference type="AlphaFoldDB" id="A0A1L8CKZ8"/>
<comment type="caution">
    <text evidence="5">The sequence shown here is derived from an EMBL/GenBank/DDBJ whole genome shotgun (WGS) entry which is preliminary data.</text>
</comment>
<dbReference type="Pfam" id="PF01841">
    <property type="entry name" value="Transglut_core"/>
    <property type="match status" value="1"/>
</dbReference>
<evidence type="ECO:0000313" key="5">
    <source>
        <dbReference type="EMBL" id="GAV19584.1"/>
    </source>
</evidence>
<dbReference type="STRING" id="1921010.MMIC_P0531"/>
<dbReference type="InterPro" id="IPR011990">
    <property type="entry name" value="TPR-like_helical_dom_sf"/>
</dbReference>
<dbReference type="OrthoDB" id="8595007at2"/>
<dbReference type="InterPro" id="IPR024618">
    <property type="entry name" value="DUF3857"/>
</dbReference>
<feature type="repeat" description="TPR" evidence="1">
    <location>
        <begin position="676"/>
        <end position="709"/>
    </location>
</feature>
<evidence type="ECO:0000256" key="1">
    <source>
        <dbReference type="PROSITE-ProRule" id="PRU00339"/>
    </source>
</evidence>
<dbReference type="Pfam" id="PF12969">
    <property type="entry name" value="DUF3857"/>
    <property type="match status" value="1"/>
</dbReference>
<reference evidence="5 6" key="1">
    <citation type="journal article" date="2017" name="Arch. Microbiol.">
        <title>Mariprofundus micogutta sp. nov., a novel iron-oxidizing zetaproteobacterium isolated from a deep-sea hydrothermal field at the Bayonnaise knoll of the Izu-Ogasawara arc, and a description of Mariprofundales ord. nov. and Zetaproteobacteria classis nov.</title>
        <authorList>
            <person name="Makita H."/>
            <person name="Tanaka E."/>
            <person name="Mitsunobu S."/>
            <person name="Miyazaki M."/>
            <person name="Nunoura T."/>
            <person name="Uematsu K."/>
            <person name="Takaki Y."/>
            <person name="Nishi S."/>
            <person name="Shimamura S."/>
            <person name="Takai K."/>
        </authorList>
    </citation>
    <scope>NUCLEOTIDE SEQUENCE [LARGE SCALE GENOMIC DNA]</scope>
    <source>
        <strain evidence="5 6">ET2</strain>
    </source>
</reference>
<dbReference type="InterPro" id="IPR038765">
    <property type="entry name" value="Papain-like_cys_pep_sf"/>
</dbReference>
<accession>A0A1L8CKZ8</accession>
<dbReference type="Gene3D" id="3.10.620.30">
    <property type="match status" value="1"/>
</dbReference>
<evidence type="ECO:0000256" key="2">
    <source>
        <dbReference type="SAM" id="SignalP"/>
    </source>
</evidence>
<dbReference type="InterPro" id="IPR002931">
    <property type="entry name" value="Transglutaminase-like"/>
</dbReference>
<dbReference type="EMBL" id="BDFD01000003">
    <property type="protein sequence ID" value="GAV19584.1"/>
    <property type="molecule type" value="Genomic_DNA"/>
</dbReference>
<keyword evidence="6" id="KW-1185">Reference proteome</keyword>
<evidence type="ECO:0000313" key="6">
    <source>
        <dbReference type="Proteomes" id="UP000231632"/>
    </source>
</evidence>
<evidence type="ECO:0000259" key="3">
    <source>
        <dbReference type="Pfam" id="PF01841"/>
    </source>
</evidence>
<feature type="domain" description="DUF3857" evidence="4">
    <location>
        <begin position="64"/>
        <end position="240"/>
    </location>
</feature>
<dbReference type="PROSITE" id="PS50005">
    <property type="entry name" value="TPR"/>
    <property type="match status" value="1"/>
</dbReference>
<dbReference type="SUPFAM" id="SSF54001">
    <property type="entry name" value="Cysteine proteinases"/>
    <property type="match status" value="1"/>
</dbReference>
<dbReference type="Proteomes" id="UP000231632">
    <property type="component" value="Unassembled WGS sequence"/>
</dbReference>
<keyword evidence="2" id="KW-0732">Signal</keyword>
<dbReference type="Gene3D" id="1.25.40.10">
    <property type="entry name" value="Tetratricopeptide repeat domain"/>
    <property type="match status" value="1"/>
</dbReference>
<protein>
    <submittedName>
        <fullName evidence="5">Transglutaminase-like superfamily protein</fullName>
    </submittedName>
</protein>
<gene>
    <name evidence="5" type="ORF">MMIC_P0531</name>
</gene>
<organism evidence="5 6">
    <name type="scientific">Mariprofundus micogutta</name>
    <dbReference type="NCBI Taxonomy" id="1921010"/>
    <lineage>
        <taxon>Bacteria</taxon>
        <taxon>Pseudomonadati</taxon>
        <taxon>Pseudomonadota</taxon>
        <taxon>Candidatius Mariprofundia</taxon>
        <taxon>Mariprofundales</taxon>
        <taxon>Mariprofundaceae</taxon>
        <taxon>Mariprofundus</taxon>
    </lineage>
</organism>
<evidence type="ECO:0000259" key="4">
    <source>
        <dbReference type="Pfam" id="PF12969"/>
    </source>
</evidence>